<proteinExistence type="predicted"/>
<reference evidence="1 2" key="1">
    <citation type="submission" date="2017-12" db="EMBL/GenBank/DDBJ databases">
        <title>High-resolution comparative analysis of great ape genomes.</title>
        <authorList>
            <person name="Pollen A."/>
            <person name="Hastie A."/>
            <person name="Hormozdiari F."/>
            <person name="Dougherty M."/>
            <person name="Liu R."/>
            <person name="Chaisson M."/>
            <person name="Hoppe E."/>
            <person name="Hill C."/>
            <person name="Pang A."/>
            <person name="Hillier L."/>
            <person name="Baker C."/>
            <person name="Armstrong J."/>
            <person name="Shendure J."/>
            <person name="Paten B."/>
            <person name="Wilson R."/>
            <person name="Chao H."/>
            <person name="Schneider V."/>
            <person name="Ventura M."/>
            <person name="Kronenberg Z."/>
            <person name="Murali S."/>
            <person name="Gordon D."/>
            <person name="Cantsilieris S."/>
            <person name="Munson K."/>
            <person name="Nelson B."/>
            <person name="Raja A."/>
            <person name="Underwood J."/>
            <person name="Diekhans M."/>
            <person name="Fiddes I."/>
            <person name="Haussler D."/>
            <person name="Eichler E."/>
        </authorList>
    </citation>
    <scope>NUCLEOTIDE SEQUENCE [LARGE SCALE GENOMIC DNA]</scope>
    <source>
        <strain evidence="1">Yerkes chimp pedigree #C0471</strain>
    </source>
</reference>
<accession>A0A2J8LIG5</accession>
<comment type="caution">
    <text evidence="1">The sequence shown here is derived from an EMBL/GenBank/DDBJ whole genome shotgun (WGS) entry which is preliminary data.</text>
</comment>
<organism evidence="1 2">
    <name type="scientific">Pan troglodytes</name>
    <name type="common">Chimpanzee</name>
    <dbReference type="NCBI Taxonomy" id="9598"/>
    <lineage>
        <taxon>Eukaryota</taxon>
        <taxon>Metazoa</taxon>
        <taxon>Chordata</taxon>
        <taxon>Craniata</taxon>
        <taxon>Vertebrata</taxon>
        <taxon>Euteleostomi</taxon>
        <taxon>Mammalia</taxon>
        <taxon>Eutheria</taxon>
        <taxon>Euarchontoglires</taxon>
        <taxon>Primates</taxon>
        <taxon>Haplorrhini</taxon>
        <taxon>Catarrhini</taxon>
        <taxon>Hominidae</taxon>
        <taxon>Pan</taxon>
    </lineage>
</organism>
<dbReference type="Proteomes" id="UP000236370">
    <property type="component" value="Unassembled WGS sequence"/>
</dbReference>
<dbReference type="EMBL" id="NBAG03000289">
    <property type="protein sequence ID" value="PNI47063.1"/>
    <property type="molecule type" value="Genomic_DNA"/>
</dbReference>
<feature type="non-terminal residue" evidence="1">
    <location>
        <position position="1"/>
    </location>
</feature>
<protein>
    <submittedName>
        <fullName evidence="1">MYO18A isoform 18</fullName>
    </submittedName>
</protein>
<evidence type="ECO:0000313" key="2">
    <source>
        <dbReference type="Proteomes" id="UP000236370"/>
    </source>
</evidence>
<dbReference type="AlphaFoldDB" id="A0A2J8LIG5"/>
<evidence type="ECO:0000313" key="1">
    <source>
        <dbReference type="EMBL" id="PNI47063.1"/>
    </source>
</evidence>
<sequence length="92" mass="10530">PRSSPWTLTKLARWPQPPFRQCFWRSCVWLGAQPVKPHSTSSTTCWPVGMAPSGQSSTSTTWQRTMCLGLCHWLSLRKSRRQLSSLVSCRRP</sequence>
<gene>
    <name evidence="1" type="ORF">CK820_G0028479</name>
</gene>
<name>A0A2J8LIG5_PANTR</name>